<evidence type="ECO:0000256" key="2">
    <source>
        <dbReference type="ARBA" id="ARBA00022475"/>
    </source>
</evidence>
<evidence type="ECO:0000256" key="5">
    <source>
        <dbReference type="ARBA" id="ARBA00023136"/>
    </source>
</evidence>
<dbReference type="AlphaFoldDB" id="A0A4U1D3S1"/>
<dbReference type="Pfam" id="PF22819">
    <property type="entry name" value="TcaA_5th"/>
    <property type="match status" value="1"/>
</dbReference>
<protein>
    <recommendedName>
        <fullName evidence="11">Membrane-associated protein TcaA</fullName>
    </recommendedName>
</protein>
<dbReference type="EMBL" id="SWBM01000002">
    <property type="protein sequence ID" value="TKC16971.1"/>
    <property type="molecule type" value="Genomic_DNA"/>
</dbReference>
<evidence type="ECO:0000259" key="6">
    <source>
        <dbReference type="Pfam" id="PF22813"/>
    </source>
</evidence>
<sequence>MKFCTNCGQERKGNQDFCTSCGKKFDGGTTQINDHHSAPTSNFDTQVPQEPKKPMTIKTKIMIGALVVIVAAGFGGHKFLESTYSPEKTVAKLEEAIKEEDVKKAKKVMDFSGFNNEFSDKEIKNYLSFLKEDRAQLIKNLNESISYYDEDGLPSASYYDQNNNELVKLVLGKKKFGIYQEYQIEAVPYVVNVEVNHEDVVIEFNGKKETSEEGSLTFEGILPGVNQLTGEYKGEYTDLKKSVRLDFNEAEENALTVFLDLEGKYVDVYSNEENSTLFVNGKSTGSKIMDFYEFGPLPTDGSIVLHAEYETEKGVIKSNEIKVLDDTEEVYLEFDENKLYPELMSYEDTYVEDFMEEYIYTSVDAMNNGDFSLVENFHHPDGKSYNESKDYIDYIVSKGIKEDLINVEIVDYEELEESEEGNWYLVHTTEEYDIHYSDGTTTRKKFNSTYRVNNSDFNGYKVWALESTEEI</sequence>
<dbReference type="PANTHER" id="PTHR40038:SF1">
    <property type="entry name" value="MEMBRANE-ASSOCIATED PROTEIN TCAA"/>
    <property type="match status" value="1"/>
</dbReference>
<evidence type="ECO:0000256" key="3">
    <source>
        <dbReference type="ARBA" id="ARBA00022692"/>
    </source>
</evidence>
<dbReference type="GO" id="GO:0005886">
    <property type="term" value="C:plasma membrane"/>
    <property type="evidence" value="ECO:0007669"/>
    <property type="project" value="UniProtKB-SubCell"/>
</dbReference>
<dbReference type="InterPro" id="IPR054528">
    <property type="entry name" value="TcaA_5th"/>
</dbReference>
<keyword evidence="10" id="KW-1185">Reference proteome</keyword>
<evidence type="ECO:0000259" key="8">
    <source>
        <dbReference type="Pfam" id="PF22820"/>
    </source>
</evidence>
<accession>A0A4U1D3S1</accession>
<keyword evidence="3" id="KW-0812">Transmembrane</keyword>
<dbReference type="InterPro" id="IPR054529">
    <property type="entry name" value="TcaA_2nd"/>
</dbReference>
<comment type="subcellular location">
    <subcellularLocation>
        <location evidence="1">Cell membrane</location>
        <topology evidence="1">Single-pass membrane protein</topology>
    </subcellularLocation>
</comment>
<evidence type="ECO:0000256" key="1">
    <source>
        <dbReference type="ARBA" id="ARBA00004162"/>
    </source>
</evidence>
<feature type="domain" description="TcaA 4th" evidence="8">
    <location>
        <begin position="262"/>
        <end position="334"/>
    </location>
</feature>
<keyword evidence="5" id="KW-0472">Membrane</keyword>
<name>A0A4U1D3S1_9BACI</name>
<feature type="domain" description="TcaA second" evidence="6">
    <location>
        <begin position="86"/>
        <end position="185"/>
    </location>
</feature>
<evidence type="ECO:0000256" key="4">
    <source>
        <dbReference type="ARBA" id="ARBA00022989"/>
    </source>
</evidence>
<dbReference type="InterPro" id="IPR054530">
    <property type="entry name" value="TcaA_4th"/>
</dbReference>
<evidence type="ECO:0000313" key="9">
    <source>
        <dbReference type="EMBL" id="TKC16971.1"/>
    </source>
</evidence>
<organism evidence="9 10">
    <name type="scientific">Robertmurraya kyonggiensis</name>
    <dbReference type="NCBI Taxonomy" id="1037680"/>
    <lineage>
        <taxon>Bacteria</taxon>
        <taxon>Bacillati</taxon>
        <taxon>Bacillota</taxon>
        <taxon>Bacilli</taxon>
        <taxon>Bacillales</taxon>
        <taxon>Bacillaceae</taxon>
        <taxon>Robertmurraya</taxon>
    </lineage>
</organism>
<proteinExistence type="predicted"/>
<dbReference type="OrthoDB" id="1682769at2"/>
<keyword evidence="2" id="KW-1003">Cell membrane</keyword>
<evidence type="ECO:0000313" key="10">
    <source>
        <dbReference type="Proteomes" id="UP000307756"/>
    </source>
</evidence>
<dbReference type="Pfam" id="PF22820">
    <property type="entry name" value="TcaA_3rd_4th"/>
    <property type="match status" value="1"/>
</dbReference>
<evidence type="ECO:0008006" key="11">
    <source>
        <dbReference type="Google" id="ProtNLM"/>
    </source>
</evidence>
<feature type="domain" description="TcaA protein NTF2-like" evidence="7">
    <location>
        <begin position="349"/>
        <end position="465"/>
    </location>
</feature>
<dbReference type="Proteomes" id="UP000307756">
    <property type="component" value="Unassembled WGS sequence"/>
</dbReference>
<dbReference type="RefSeq" id="WP_136831417.1">
    <property type="nucleotide sequence ID" value="NZ_SWBM01000002.1"/>
</dbReference>
<comment type="caution">
    <text evidence="9">The sequence shown here is derived from an EMBL/GenBank/DDBJ whole genome shotgun (WGS) entry which is preliminary data.</text>
</comment>
<keyword evidence="4" id="KW-1133">Transmembrane helix</keyword>
<evidence type="ECO:0000259" key="7">
    <source>
        <dbReference type="Pfam" id="PF22819"/>
    </source>
</evidence>
<dbReference type="PANTHER" id="PTHR40038">
    <property type="entry name" value="MEMBRANE-ASSOCIATED PROTEIN TCAA"/>
    <property type="match status" value="1"/>
</dbReference>
<gene>
    <name evidence="9" type="ORF">FA727_12980</name>
</gene>
<reference evidence="9 10" key="1">
    <citation type="journal article" date="2011" name="J. Microbiol.">
        <title>Bacillus kyonggiensis sp. nov., isolated from soil of a lettuce field.</title>
        <authorList>
            <person name="Dong K."/>
            <person name="Lee S."/>
        </authorList>
    </citation>
    <scope>NUCLEOTIDE SEQUENCE [LARGE SCALE GENOMIC DNA]</scope>
    <source>
        <strain evidence="9 10">NB22</strain>
    </source>
</reference>
<dbReference type="Pfam" id="PF22813">
    <property type="entry name" value="TcaA_2nd"/>
    <property type="match status" value="1"/>
</dbReference>